<evidence type="ECO:0000259" key="1">
    <source>
        <dbReference type="Pfam" id="PF00857"/>
    </source>
</evidence>
<evidence type="ECO:0000313" key="2">
    <source>
        <dbReference type="EMBL" id="PPK72138.1"/>
    </source>
</evidence>
<dbReference type="Gene3D" id="3.40.50.850">
    <property type="entry name" value="Isochorismatase-like"/>
    <property type="match status" value="1"/>
</dbReference>
<accession>A0A2S6H3R7</accession>
<dbReference type="InterPro" id="IPR000868">
    <property type="entry name" value="Isochorismatase-like_dom"/>
</dbReference>
<dbReference type="InterPro" id="IPR050993">
    <property type="entry name" value="Isochorismatase_domain"/>
</dbReference>
<dbReference type="PANTHER" id="PTHR14119">
    <property type="entry name" value="HYDROLASE"/>
    <property type="match status" value="1"/>
</dbReference>
<name>A0A2S6H3R7_9GAMM</name>
<proteinExistence type="predicted"/>
<keyword evidence="3" id="KW-1185">Reference proteome</keyword>
<dbReference type="EMBL" id="PTIY01000005">
    <property type="protein sequence ID" value="PPK72138.1"/>
    <property type="molecule type" value="Genomic_DNA"/>
</dbReference>
<evidence type="ECO:0000313" key="3">
    <source>
        <dbReference type="Proteomes" id="UP000238071"/>
    </source>
</evidence>
<protein>
    <submittedName>
        <fullName evidence="2">Nicotinamidase-related amidase</fullName>
    </submittedName>
</protein>
<feature type="domain" description="Isochorismatase-like" evidence="1">
    <location>
        <begin position="33"/>
        <end position="184"/>
    </location>
</feature>
<gene>
    <name evidence="2" type="ORF">B0F88_105250</name>
</gene>
<dbReference type="PANTHER" id="PTHR14119:SF3">
    <property type="entry name" value="ISOCHORISMATASE DOMAIN-CONTAINING PROTEIN 2"/>
    <property type="match status" value="1"/>
</dbReference>
<dbReference type="Proteomes" id="UP000238071">
    <property type="component" value="Unassembled WGS sequence"/>
</dbReference>
<dbReference type="InterPro" id="IPR036380">
    <property type="entry name" value="Isochorismatase-like_sf"/>
</dbReference>
<dbReference type="Pfam" id="PF00857">
    <property type="entry name" value="Isochorismatase"/>
    <property type="match status" value="1"/>
</dbReference>
<reference evidence="2 3" key="1">
    <citation type="submission" date="2018-02" db="EMBL/GenBank/DDBJ databases">
        <title>Subsurface microbial communities from deep shales in Ohio and West Virginia, USA.</title>
        <authorList>
            <person name="Wrighton K."/>
        </authorList>
    </citation>
    <scope>NUCLEOTIDE SEQUENCE [LARGE SCALE GENOMIC DNA]</scope>
    <source>
        <strain evidence="2 3">OWC-G53F</strain>
    </source>
</reference>
<dbReference type="SUPFAM" id="SSF52499">
    <property type="entry name" value="Isochorismatase-like hydrolases"/>
    <property type="match status" value="1"/>
</dbReference>
<comment type="caution">
    <text evidence="2">The sequence shown here is derived from an EMBL/GenBank/DDBJ whole genome shotgun (WGS) entry which is preliminary data.</text>
</comment>
<dbReference type="AlphaFoldDB" id="A0A2S6H3R7"/>
<organism evidence="2 3">
    <name type="scientific">Methylobacter tundripaludum</name>
    <dbReference type="NCBI Taxonomy" id="173365"/>
    <lineage>
        <taxon>Bacteria</taxon>
        <taxon>Pseudomonadati</taxon>
        <taxon>Pseudomonadota</taxon>
        <taxon>Gammaproteobacteria</taxon>
        <taxon>Methylococcales</taxon>
        <taxon>Methylococcaceae</taxon>
        <taxon>Methylobacter</taxon>
    </lineage>
</organism>
<sequence>MCFLPFAFCLLPPKPFLQIKMTTHPNLLSLKNSLLIVVDLQSKLSAAMPERDAELMTANARSLVEAAELLGIPVLLTEQYPKGLGATDTTITDILSEDTLIFDKTGFSCCAADGFTDTVASTDRKQVILVGQEAHVCVIQTALELMHFGYQVHVVEDAICSRKAEHKFYALQRMQQQGATITNYESVLFEWVRDSTHPEFKKISGLLR</sequence>
<dbReference type="CDD" id="cd01012">
    <property type="entry name" value="YcaC_related"/>
    <property type="match status" value="1"/>
</dbReference>